<dbReference type="AlphaFoldDB" id="A0AAV8YCV4"/>
<name>A0AAV8YCV4_9CUCU</name>
<dbReference type="Proteomes" id="UP001162162">
    <property type="component" value="Unassembled WGS sequence"/>
</dbReference>
<feature type="domain" description="DDE-1" evidence="1">
    <location>
        <begin position="43"/>
        <end position="99"/>
    </location>
</feature>
<reference evidence="2" key="1">
    <citation type="journal article" date="2023" name="Insect Mol. Biol.">
        <title>Genome sequencing provides insights into the evolution of gene families encoding plant cell wall-degrading enzymes in longhorned beetles.</title>
        <authorList>
            <person name="Shin N.R."/>
            <person name="Okamura Y."/>
            <person name="Kirsch R."/>
            <person name="Pauchet Y."/>
        </authorList>
    </citation>
    <scope>NUCLEOTIDE SEQUENCE</scope>
    <source>
        <strain evidence="2">AMC_N1</strain>
    </source>
</reference>
<dbReference type="GO" id="GO:0003676">
    <property type="term" value="F:nucleic acid binding"/>
    <property type="evidence" value="ECO:0007669"/>
    <property type="project" value="InterPro"/>
</dbReference>
<accession>A0AAV8YCV4</accession>
<gene>
    <name evidence="2" type="ORF">NQ318_013523</name>
</gene>
<sequence>MRFNLHNDLDLQTAPKGVKQIGKITNAERGDLVTAICCCSASDNHESHISLEVYYLAKENGIDMISLPPHTSHQTQPLDISFYGPLKTAYINQCSFWMKSNPGKRISIYEIAEIFGIAYQKVTTRYDKAVN</sequence>
<dbReference type="Pfam" id="PF03184">
    <property type="entry name" value="DDE_1"/>
    <property type="match status" value="1"/>
</dbReference>
<evidence type="ECO:0000313" key="2">
    <source>
        <dbReference type="EMBL" id="KAJ8948869.1"/>
    </source>
</evidence>
<evidence type="ECO:0000259" key="1">
    <source>
        <dbReference type="Pfam" id="PF03184"/>
    </source>
</evidence>
<dbReference type="InterPro" id="IPR004875">
    <property type="entry name" value="DDE_SF_endonuclease_dom"/>
</dbReference>
<organism evidence="2 3">
    <name type="scientific">Aromia moschata</name>
    <dbReference type="NCBI Taxonomy" id="1265417"/>
    <lineage>
        <taxon>Eukaryota</taxon>
        <taxon>Metazoa</taxon>
        <taxon>Ecdysozoa</taxon>
        <taxon>Arthropoda</taxon>
        <taxon>Hexapoda</taxon>
        <taxon>Insecta</taxon>
        <taxon>Pterygota</taxon>
        <taxon>Neoptera</taxon>
        <taxon>Endopterygota</taxon>
        <taxon>Coleoptera</taxon>
        <taxon>Polyphaga</taxon>
        <taxon>Cucujiformia</taxon>
        <taxon>Chrysomeloidea</taxon>
        <taxon>Cerambycidae</taxon>
        <taxon>Cerambycinae</taxon>
        <taxon>Callichromatini</taxon>
        <taxon>Aromia</taxon>
    </lineage>
</organism>
<protein>
    <recommendedName>
        <fullName evidence="1">DDE-1 domain-containing protein</fullName>
    </recommendedName>
</protein>
<keyword evidence="3" id="KW-1185">Reference proteome</keyword>
<proteinExistence type="predicted"/>
<dbReference type="EMBL" id="JAPWTK010000129">
    <property type="protein sequence ID" value="KAJ8948869.1"/>
    <property type="molecule type" value="Genomic_DNA"/>
</dbReference>
<comment type="caution">
    <text evidence="2">The sequence shown here is derived from an EMBL/GenBank/DDBJ whole genome shotgun (WGS) entry which is preliminary data.</text>
</comment>
<evidence type="ECO:0000313" key="3">
    <source>
        <dbReference type="Proteomes" id="UP001162162"/>
    </source>
</evidence>